<accession>A0A1M6KGG1</accession>
<dbReference type="EMBL" id="FQZQ01000010">
    <property type="protein sequence ID" value="SHJ58076.1"/>
    <property type="molecule type" value="Genomic_DNA"/>
</dbReference>
<organism evidence="1 2">
    <name type="scientific">Shimia gijangensis</name>
    <dbReference type="NCBI Taxonomy" id="1470563"/>
    <lineage>
        <taxon>Bacteria</taxon>
        <taxon>Pseudomonadati</taxon>
        <taxon>Pseudomonadota</taxon>
        <taxon>Alphaproteobacteria</taxon>
        <taxon>Rhodobacterales</taxon>
        <taxon>Roseobacteraceae</taxon>
    </lineage>
</organism>
<reference evidence="2" key="1">
    <citation type="submission" date="2016-11" db="EMBL/GenBank/DDBJ databases">
        <authorList>
            <person name="Varghese N."/>
            <person name="Submissions S."/>
        </authorList>
    </citation>
    <scope>NUCLEOTIDE SEQUENCE [LARGE SCALE GENOMIC DNA]</scope>
    <source>
        <strain evidence="2">DSM 100564</strain>
    </source>
</reference>
<gene>
    <name evidence="1" type="ORF">SAMN05444000_11096</name>
</gene>
<keyword evidence="2" id="KW-1185">Reference proteome</keyword>
<evidence type="ECO:0000313" key="1">
    <source>
        <dbReference type="EMBL" id="SHJ58076.1"/>
    </source>
</evidence>
<dbReference type="Proteomes" id="UP000183982">
    <property type="component" value="Unassembled WGS sequence"/>
</dbReference>
<evidence type="ECO:0000313" key="2">
    <source>
        <dbReference type="Proteomes" id="UP000183982"/>
    </source>
</evidence>
<protein>
    <submittedName>
        <fullName evidence="1">Uncharacterized protein</fullName>
    </submittedName>
</protein>
<sequence length="160" mass="17549">MDILPIVLDPPRSCQNGVFLCCKRQIRQKAETMKKLILLAGVLTVAGCSNPNTLQVTTAPATPEPREVFYAKNIVAAETANPNGAKFDDFKAYQLSNGDRVYCGQMNAMDEVGGYLGYQPFYIRRSGSTIKSVHYTEKSADFADKKCTEARNGGLMISPD</sequence>
<proteinExistence type="predicted"/>
<dbReference type="AlphaFoldDB" id="A0A1M6KGG1"/>
<dbReference type="STRING" id="1470563.SAMN05444000_11096"/>
<name>A0A1M6KGG1_9RHOB</name>